<evidence type="ECO:0000313" key="1">
    <source>
        <dbReference type="EMBL" id="TDP80958.1"/>
    </source>
</evidence>
<dbReference type="RefSeq" id="WP_133531361.1">
    <property type="nucleotide sequence ID" value="NZ_SNXX01000054.1"/>
</dbReference>
<organism evidence="1 2">
    <name type="scientific">Halanaerobium saccharolyticum</name>
    <dbReference type="NCBI Taxonomy" id="43595"/>
    <lineage>
        <taxon>Bacteria</taxon>
        <taxon>Bacillati</taxon>
        <taxon>Bacillota</taxon>
        <taxon>Clostridia</taxon>
        <taxon>Halanaerobiales</taxon>
        <taxon>Halanaerobiaceae</taxon>
        <taxon>Halanaerobium</taxon>
    </lineage>
</organism>
<protein>
    <submittedName>
        <fullName evidence="1">Uncharacterized protein</fullName>
    </submittedName>
</protein>
<accession>A0A4V3CV35</accession>
<sequence>MKDIKKARINLYKNFDKLINSFETIDEIIKFQMLLGLNIIKAEKEISNENNSEEWKDHIQKIYSIGDSLVWSFLDSFTIRQLGKYEAVKTSLLQQSDVFLNLIVSYLQENKQTIYIFSDITRCLTVGDAIEALAPDKVIIQESKSSSPKNPTFEKLLRGREGRQFSKAFWLSRFFEEGFEKLYGYDKPVKTIEVNVDQSYHFNLIPELIDECLKKDKGTSFIQAEPGVIYIAQDTEKEMNENVMKKVQELDFEFETTAISSTARLIEMDRETIFHYPPLVFPIPLKYRILLNEVDINIICLVSRNYIREITKKYGYTYSENENGFPQLTKNKETKTFHMRFLNNILINFYAVSGVIENMVQLFDNLKTDSLNINEKNYIKDRPKSKSNFIEFLKNNYNIVNKNNYINIFKKE</sequence>
<dbReference type="Proteomes" id="UP000295176">
    <property type="component" value="Unassembled WGS sequence"/>
</dbReference>
<dbReference type="AlphaFoldDB" id="A0A4V3CV35"/>
<proteinExistence type="predicted"/>
<gene>
    <name evidence="1" type="ORF">C7957_1542</name>
</gene>
<dbReference type="EMBL" id="SNXX01000054">
    <property type="protein sequence ID" value="TDP80958.1"/>
    <property type="molecule type" value="Genomic_DNA"/>
</dbReference>
<name>A0A4V3CV35_9FIRM</name>
<comment type="caution">
    <text evidence="1">The sequence shown here is derived from an EMBL/GenBank/DDBJ whole genome shotgun (WGS) entry which is preliminary data.</text>
</comment>
<evidence type="ECO:0000313" key="2">
    <source>
        <dbReference type="Proteomes" id="UP000295176"/>
    </source>
</evidence>
<reference evidence="1 2" key="1">
    <citation type="submission" date="2019-03" db="EMBL/GenBank/DDBJ databases">
        <title>Subsurface microbial communities from deep shales in Ohio and West Virginia, USA.</title>
        <authorList>
            <person name="Wrighton K."/>
        </authorList>
    </citation>
    <scope>NUCLEOTIDE SEQUENCE [LARGE SCALE GENOMIC DNA]</scope>
    <source>
        <strain evidence="1 2">MSL 7</strain>
    </source>
</reference>